<reference evidence="2" key="1">
    <citation type="submission" date="2023-09" db="UniProtKB">
        <authorList>
            <consortium name="Ensembl"/>
        </authorList>
    </citation>
    <scope>IDENTIFICATION</scope>
</reference>
<dbReference type="GO" id="GO:0016272">
    <property type="term" value="C:prefoldin complex"/>
    <property type="evidence" value="ECO:0007669"/>
    <property type="project" value="InterPro"/>
</dbReference>
<dbReference type="PANTHER" id="PTHR21100">
    <property type="entry name" value="PREFOLDIN SUBUNIT 4"/>
    <property type="match status" value="1"/>
</dbReference>
<keyword evidence="1" id="KW-0143">Chaperone</keyword>
<evidence type="ECO:0000256" key="1">
    <source>
        <dbReference type="ARBA" id="ARBA00023186"/>
    </source>
</evidence>
<organism evidence="2">
    <name type="scientific">Balaenoptera musculus</name>
    <name type="common">Blue whale</name>
    <dbReference type="NCBI Taxonomy" id="9771"/>
    <lineage>
        <taxon>Eukaryota</taxon>
        <taxon>Metazoa</taxon>
        <taxon>Chordata</taxon>
        <taxon>Craniata</taxon>
        <taxon>Vertebrata</taxon>
        <taxon>Euteleostomi</taxon>
        <taxon>Mammalia</taxon>
        <taxon>Eutheria</taxon>
        <taxon>Laurasiatheria</taxon>
        <taxon>Artiodactyla</taxon>
        <taxon>Whippomorpha</taxon>
        <taxon>Cetacea</taxon>
        <taxon>Mysticeti</taxon>
        <taxon>Balaenopteridae</taxon>
        <taxon>Balaenoptera</taxon>
    </lineage>
</organism>
<name>A0A8C0DQE5_BALMU</name>
<proteinExistence type="predicted"/>
<dbReference type="GO" id="GO:0051082">
    <property type="term" value="F:unfolded protein binding"/>
    <property type="evidence" value="ECO:0007669"/>
    <property type="project" value="TreeGrafter"/>
</dbReference>
<accession>A0A8C0DQE5</accession>
<dbReference type="GO" id="GO:0005737">
    <property type="term" value="C:cytoplasm"/>
    <property type="evidence" value="ECO:0007669"/>
    <property type="project" value="TreeGrafter"/>
</dbReference>
<protein>
    <submittedName>
        <fullName evidence="2">Uncharacterized protein</fullName>
    </submittedName>
</protein>
<dbReference type="Ensembl" id="ENSBMST00010027006.1">
    <property type="protein sequence ID" value="ENSBMSP00010024517.1"/>
    <property type="gene ID" value="ENSBMSG00010017842.1"/>
</dbReference>
<dbReference type="InterPro" id="IPR016661">
    <property type="entry name" value="PFDN4"/>
</dbReference>
<dbReference type="GO" id="GO:0006457">
    <property type="term" value="P:protein folding"/>
    <property type="evidence" value="ECO:0007669"/>
    <property type="project" value="InterPro"/>
</dbReference>
<dbReference type="AlphaFoldDB" id="A0A8C0DQE5"/>
<sequence length="147" mass="17044">VSATSTLGLAEDVNITVEDQQEIILHGLTRRTELKEEIEVIKQQFQNLEDACDDVTLPDDYLMTPYPIGDAFTTDWKVQLHAKIRINIILKADERSKFYTFFFWPCHVACRILLPQPGPESGPLAVEAWSPNRWTTREFPIYFKKFI</sequence>
<evidence type="ECO:0000313" key="2">
    <source>
        <dbReference type="Ensembl" id="ENSBMSP00010024517.1"/>
    </source>
</evidence>
<dbReference type="PANTHER" id="PTHR21100:SF9">
    <property type="entry name" value="PREFOLDIN SUBUNIT 4"/>
    <property type="match status" value="1"/>
</dbReference>